<evidence type="ECO:0000313" key="2">
    <source>
        <dbReference type="EMBL" id="MEL3952451.1"/>
    </source>
</evidence>
<dbReference type="EMBL" id="JBBYHY010000001">
    <property type="protein sequence ID" value="MEL3952451.1"/>
    <property type="molecule type" value="Genomic_DNA"/>
</dbReference>
<reference evidence="2 3" key="1">
    <citation type="submission" date="2024-04" db="EMBL/GenBank/DDBJ databases">
        <title>Bacterial endophytes with biocontrol capabilities against important plant pathogens.</title>
        <authorList>
            <person name="Alayande K.A."/>
        </authorList>
    </citation>
    <scope>NUCLEOTIDE SEQUENCE [LARGE SCALE GENOMIC DNA]</scope>
    <source>
        <strain evidence="2 3">KV22</strain>
    </source>
</reference>
<gene>
    <name evidence="2" type="ORF">AAE039_02590</name>
</gene>
<protein>
    <submittedName>
        <fullName evidence="2">Uncharacterized protein</fullName>
    </submittedName>
</protein>
<proteinExistence type="predicted"/>
<feature type="signal peptide" evidence="1">
    <location>
        <begin position="1"/>
        <end position="23"/>
    </location>
</feature>
<evidence type="ECO:0000256" key="1">
    <source>
        <dbReference type="SAM" id="SignalP"/>
    </source>
</evidence>
<accession>A0ABU9JHY6</accession>
<keyword evidence="1" id="KW-0732">Signal</keyword>
<comment type="caution">
    <text evidence="2">The sequence shown here is derived from an EMBL/GenBank/DDBJ whole genome shotgun (WGS) entry which is preliminary data.</text>
</comment>
<sequence length="68" mass="7130">MKMTLAQKISAVLLASLATAASASPGLIICGGGRYCEDVRIECLADGGSAAMCERLWRLCVLDACPQR</sequence>
<name>A0ABU9JHY6_9GAMM</name>
<keyword evidence="3" id="KW-1185">Reference proteome</keyword>
<evidence type="ECO:0000313" key="3">
    <source>
        <dbReference type="Proteomes" id="UP001455088"/>
    </source>
</evidence>
<dbReference type="RefSeq" id="WP_019183819.1">
    <property type="nucleotide sequence ID" value="NZ_JBBYHY010000001.1"/>
</dbReference>
<organism evidence="2 3">
    <name type="scientific">Stenotrophomonas bentonitica</name>
    <dbReference type="NCBI Taxonomy" id="1450134"/>
    <lineage>
        <taxon>Bacteria</taxon>
        <taxon>Pseudomonadati</taxon>
        <taxon>Pseudomonadota</taxon>
        <taxon>Gammaproteobacteria</taxon>
        <taxon>Lysobacterales</taxon>
        <taxon>Lysobacteraceae</taxon>
        <taxon>Stenotrophomonas</taxon>
    </lineage>
</organism>
<feature type="chain" id="PRO_5045177245" evidence="1">
    <location>
        <begin position="24"/>
        <end position="68"/>
    </location>
</feature>
<dbReference type="Proteomes" id="UP001455088">
    <property type="component" value="Unassembled WGS sequence"/>
</dbReference>